<protein>
    <submittedName>
        <fullName evidence="1">DUF1694 domain-containing protein</fullName>
    </submittedName>
</protein>
<keyword evidence="2" id="KW-1185">Reference proteome</keyword>
<dbReference type="SUPFAM" id="SSF160515">
    <property type="entry name" value="YueI-like"/>
    <property type="match status" value="1"/>
</dbReference>
<organism evidence="1 2">
    <name type="scientific">Sporomusa ovata</name>
    <dbReference type="NCBI Taxonomy" id="2378"/>
    <lineage>
        <taxon>Bacteria</taxon>
        <taxon>Bacillati</taxon>
        <taxon>Bacillota</taxon>
        <taxon>Negativicutes</taxon>
        <taxon>Selenomonadales</taxon>
        <taxon>Sporomusaceae</taxon>
        <taxon>Sporomusa</taxon>
    </lineage>
</organism>
<name>A0A0U1L295_9FIRM</name>
<dbReference type="InterPro" id="IPR029064">
    <property type="entry name" value="Ribosomal_eL30-like_sf"/>
</dbReference>
<evidence type="ECO:0000313" key="2">
    <source>
        <dbReference type="Proteomes" id="UP000049855"/>
    </source>
</evidence>
<gene>
    <name evidence="1" type="ORF">SpAn4DRAFT_0259</name>
</gene>
<evidence type="ECO:0000313" key="1">
    <source>
        <dbReference type="EMBL" id="CQR73797.1"/>
    </source>
</evidence>
<dbReference type="EMBL" id="CTRP01000014">
    <property type="protein sequence ID" value="CQR73797.1"/>
    <property type="molecule type" value="Genomic_DNA"/>
</dbReference>
<dbReference type="Gene3D" id="3.30.1330.30">
    <property type="match status" value="1"/>
</dbReference>
<proteinExistence type="predicted"/>
<dbReference type="Pfam" id="PF07997">
    <property type="entry name" value="DUF1694"/>
    <property type="match status" value="1"/>
</dbReference>
<dbReference type="Proteomes" id="UP000049855">
    <property type="component" value="Unassembled WGS sequence"/>
</dbReference>
<sequence length="196" mass="22538">MSEHTTESKLSSTWGQNSDLENALLVGMHGIPELKKDEKAYYLGQFKERIIKLLTKKQVAEPIIYPEIIQALKDKYTDKMLIDGTIAPQFYEKYTKLASDMKVPYTILHGSEYKDGAGLIIASKQAVDYTNIQVESRHRRLRRLGLSHNLIDAVGKKVCKKCYKEIEQVAPQEEKNYCQLSWINHLLGERCPVHKE</sequence>
<dbReference type="AlphaFoldDB" id="A0A0U1L295"/>
<reference evidence="2" key="1">
    <citation type="submission" date="2015-03" db="EMBL/GenBank/DDBJ databases">
        <authorList>
            <person name="Nijsse Bart"/>
        </authorList>
    </citation>
    <scope>NUCLEOTIDE SEQUENCE [LARGE SCALE GENOMIC DNA]</scope>
</reference>
<accession>A0A0U1L295</accession>
<dbReference type="RefSeq" id="WP_021171058.1">
    <property type="nucleotide sequence ID" value="NZ_CTRP01000014.1"/>
</dbReference>
<dbReference type="InterPro" id="IPR012543">
    <property type="entry name" value="DUF1694"/>
</dbReference>